<reference evidence="1" key="1">
    <citation type="submission" date="2022-08" db="EMBL/GenBank/DDBJ databases">
        <title>Genome Sequence of Lecanicillium fungicola.</title>
        <authorList>
            <person name="Buettner E."/>
        </authorList>
    </citation>
    <scope>NUCLEOTIDE SEQUENCE</scope>
    <source>
        <strain evidence="1">Babe33</strain>
    </source>
</reference>
<evidence type="ECO:0000313" key="1">
    <source>
        <dbReference type="EMBL" id="KAJ2984079.1"/>
    </source>
</evidence>
<proteinExistence type="predicted"/>
<sequence length="460" mass="52664">MGGKKLPPGPKGWPIFGNAFDLLEGKGFYVPVLRQWAKEYGSIVLFRIGAQKHVIISDDKAAQELFSKRGTKYADRYVTHAIGWTTMNQNPALRPRDDFEGDLTTQHLLRLPHSSKEQIMRFAYAVLTRTLMGFTVNSSTDQYILENESFRNRFMAGFQLDKFPSNVLGFLRRLPKPLIPNSSALETLRKDHLEQVLAVRKRIEDSIATGTATESSYTKFLRNRDEYKITDLEISFTYQAMINAGAHNPQQALLTALSLLVEYPDWQERLQKEIDEVVGAKRTPNWKDIPQLPLLRAVVKEAIRIRGLYREAGLPRRVVDDDFYGEYFFEKGTIFHMNFSTILADEQLYPDGKTFNPDRYLDPSYPTYREPLTLYPNCRSFAAFGYGRRGCPGAEFAERTCVTMLAKLAWGFNMLRPVDMHGKEIEGLNIMDWKFRLVPRDAKRIGVVETLVSEATTGTD</sequence>
<evidence type="ECO:0000313" key="2">
    <source>
        <dbReference type="Proteomes" id="UP001143910"/>
    </source>
</evidence>
<protein>
    <submittedName>
        <fullName evidence="1">Uncharacterized protein</fullName>
    </submittedName>
</protein>
<dbReference type="EMBL" id="JANJQO010000007">
    <property type="protein sequence ID" value="KAJ2984079.1"/>
    <property type="molecule type" value="Genomic_DNA"/>
</dbReference>
<dbReference type="Proteomes" id="UP001143910">
    <property type="component" value="Unassembled WGS sequence"/>
</dbReference>
<keyword evidence="2" id="KW-1185">Reference proteome</keyword>
<name>A0ACC1NYV5_9HYPO</name>
<gene>
    <name evidence="1" type="ORF">NQ176_g210</name>
</gene>
<accession>A0ACC1NYV5</accession>
<comment type="caution">
    <text evidence="1">The sequence shown here is derived from an EMBL/GenBank/DDBJ whole genome shotgun (WGS) entry which is preliminary data.</text>
</comment>
<organism evidence="1 2">
    <name type="scientific">Zarea fungicola</name>
    <dbReference type="NCBI Taxonomy" id="93591"/>
    <lineage>
        <taxon>Eukaryota</taxon>
        <taxon>Fungi</taxon>
        <taxon>Dikarya</taxon>
        <taxon>Ascomycota</taxon>
        <taxon>Pezizomycotina</taxon>
        <taxon>Sordariomycetes</taxon>
        <taxon>Hypocreomycetidae</taxon>
        <taxon>Hypocreales</taxon>
        <taxon>Cordycipitaceae</taxon>
        <taxon>Zarea</taxon>
    </lineage>
</organism>